<protein>
    <submittedName>
        <fullName evidence="2">Uncharacterized protein</fullName>
    </submittedName>
</protein>
<dbReference type="EMBL" id="JASPKY010000163">
    <property type="protein sequence ID" value="KAK9729156.1"/>
    <property type="molecule type" value="Genomic_DNA"/>
</dbReference>
<gene>
    <name evidence="2" type="ORF">QE152_g16087</name>
</gene>
<evidence type="ECO:0000256" key="1">
    <source>
        <dbReference type="SAM" id="MobiDB-lite"/>
    </source>
</evidence>
<organism evidence="2 3">
    <name type="scientific">Popillia japonica</name>
    <name type="common">Japanese beetle</name>
    <dbReference type="NCBI Taxonomy" id="7064"/>
    <lineage>
        <taxon>Eukaryota</taxon>
        <taxon>Metazoa</taxon>
        <taxon>Ecdysozoa</taxon>
        <taxon>Arthropoda</taxon>
        <taxon>Hexapoda</taxon>
        <taxon>Insecta</taxon>
        <taxon>Pterygota</taxon>
        <taxon>Neoptera</taxon>
        <taxon>Endopterygota</taxon>
        <taxon>Coleoptera</taxon>
        <taxon>Polyphaga</taxon>
        <taxon>Scarabaeiformia</taxon>
        <taxon>Scarabaeidae</taxon>
        <taxon>Rutelinae</taxon>
        <taxon>Popillia</taxon>
    </lineage>
</organism>
<evidence type="ECO:0000313" key="3">
    <source>
        <dbReference type="Proteomes" id="UP001458880"/>
    </source>
</evidence>
<comment type="caution">
    <text evidence="2">The sequence shown here is derived from an EMBL/GenBank/DDBJ whole genome shotgun (WGS) entry which is preliminary data.</text>
</comment>
<proteinExistence type="predicted"/>
<accession>A0AAW1L624</accession>
<name>A0AAW1L624_POPJA</name>
<evidence type="ECO:0000313" key="2">
    <source>
        <dbReference type="EMBL" id="KAK9729156.1"/>
    </source>
</evidence>
<reference evidence="2 3" key="1">
    <citation type="journal article" date="2024" name="BMC Genomics">
        <title>De novo assembly and annotation of Popillia japonica's genome with initial clues to its potential as an invasive pest.</title>
        <authorList>
            <person name="Cucini C."/>
            <person name="Boschi S."/>
            <person name="Funari R."/>
            <person name="Cardaioli E."/>
            <person name="Iannotti N."/>
            <person name="Marturano G."/>
            <person name="Paoli F."/>
            <person name="Bruttini M."/>
            <person name="Carapelli A."/>
            <person name="Frati F."/>
            <person name="Nardi F."/>
        </authorList>
    </citation>
    <scope>NUCLEOTIDE SEQUENCE [LARGE SCALE GENOMIC DNA]</scope>
    <source>
        <strain evidence="2">DMR45628</strain>
    </source>
</reference>
<keyword evidence="3" id="KW-1185">Reference proteome</keyword>
<feature type="compositionally biased region" description="Basic and acidic residues" evidence="1">
    <location>
        <begin position="1"/>
        <end position="14"/>
    </location>
</feature>
<sequence length="112" mass="13336">MFEISDKNPFKYESSDDNSDNEADSKAIEQENELNIKGYRHNGQKICLGSSRSRREPLFFKKDDYRLQEGIDYVKKFAIDDNTEFKEVRRNIKEIVRAKVRNNQRKNKVVEE</sequence>
<feature type="region of interest" description="Disordered" evidence="1">
    <location>
        <begin position="1"/>
        <end position="30"/>
    </location>
</feature>
<dbReference type="AlphaFoldDB" id="A0AAW1L624"/>
<dbReference type="Proteomes" id="UP001458880">
    <property type="component" value="Unassembled WGS sequence"/>
</dbReference>